<evidence type="ECO:0008006" key="4">
    <source>
        <dbReference type="Google" id="ProtNLM"/>
    </source>
</evidence>
<dbReference type="Proteomes" id="UP000176992">
    <property type="component" value="Unassembled WGS sequence"/>
</dbReference>
<protein>
    <recommendedName>
        <fullName evidence="4">LPP20 lipoprotein</fullName>
    </recommendedName>
</protein>
<gene>
    <name evidence="2" type="ORF">A2Z86_10045</name>
</gene>
<comment type="caution">
    <text evidence="2">The sequence shown here is derived from an EMBL/GenBank/DDBJ whole genome shotgun (WGS) entry which is preliminary data.</text>
</comment>
<proteinExistence type="predicted"/>
<dbReference type="PROSITE" id="PS51257">
    <property type="entry name" value="PROKAR_LIPOPROTEIN"/>
    <property type="match status" value="1"/>
</dbReference>
<evidence type="ECO:0000256" key="1">
    <source>
        <dbReference type="SAM" id="SignalP"/>
    </source>
</evidence>
<name>A0A1F5YCM4_9BACT</name>
<feature type="chain" id="PRO_5009522374" description="LPP20 lipoprotein" evidence="1">
    <location>
        <begin position="24"/>
        <end position="202"/>
    </location>
</feature>
<sequence length="202" mass="22594">MFGYARFPVLLLCAGLISLGCSAGKTNLIGSEKIIEKSGDKPDWVKKIPRENDEYYFFRGFKTSALTLEDGLTDARSNAIRQVLEMIQSQGLVDYKKARVESGLADRREDIGSITEDGLKILSKTVASGVKELESYTEKVERYTPNGIRYNFNVYTLVRYPRAEFDKAVALAAQEQQAEVRAKNNAQAQEVLDQLDKGLPTK</sequence>
<evidence type="ECO:0000313" key="2">
    <source>
        <dbReference type="EMBL" id="OGF97894.1"/>
    </source>
</evidence>
<keyword evidence="1" id="KW-0732">Signal</keyword>
<dbReference type="EMBL" id="MFIV01000197">
    <property type="protein sequence ID" value="OGF97894.1"/>
    <property type="molecule type" value="Genomic_DNA"/>
</dbReference>
<organism evidence="2 3">
    <name type="scientific">Candidatus Glassbacteria bacterium GWA2_58_10</name>
    <dbReference type="NCBI Taxonomy" id="1817865"/>
    <lineage>
        <taxon>Bacteria</taxon>
        <taxon>Candidatus Glassiibacteriota</taxon>
    </lineage>
</organism>
<accession>A0A1F5YCM4</accession>
<reference evidence="2 3" key="1">
    <citation type="journal article" date="2016" name="Nat. Commun.">
        <title>Thousands of microbial genomes shed light on interconnected biogeochemical processes in an aquifer system.</title>
        <authorList>
            <person name="Anantharaman K."/>
            <person name="Brown C.T."/>
            <person name="Hug L.A."/>
            <person name="Sharon I."/>
            <person name="Castelle C.J."/>
            <person name="Probst A.J."/>
            <person name="Thomas B.C."/>
            <person name="Singh A."/>
            <person name="Wilkins M.J."/>
            <person name="Karaoz U."/>
            <person name="Brodie E.L."/>
            <person name="Williams K.H."/>
            <person name="Hubbard S.S."/>
            <person name="Banfield J.F."/>
        </authorList>
    </citation>
    <scope>NUCLEOTIDE SEQUENCE [LARGE SCALE GENOMIC DNA]</scope>
</reference>
<dbReference type="AlphaFoldDB" id="A0A1F5YCM4"/>
<evidence type="ECO:0000313" key="3">
    <source>
        <dbReference type="Proteomes" id="UP000176992"/>
    </source>
</evidence>
<feature type="signal peptide" evidence="1">
    <location>
        <begin position="1"/>
        <end position="23"/>
    </location>
</feature>